<dbReference type="PANTHER" id="PTHR42693">
    <property type="entry name" value="ARYLSULFATASE FAMILY MEMBER"/>
    <property type="match status" value="1"/>
</dbReference>
<dbReference type="AlphaFoldDB" id="A0A383DDS9"/>
<dbReference type="EMBL" id="UINC01216351">
    <property type="protein sequence ID" value="SVE42449.1"/>
    <property type="molecule type" value="Genomic_DNA"/>
</dbReference>
<dbReference type="GO" id="GO:0004065">
    <property type="term" value="F:arylsulfatase activity"/>
    <property type="evidence" value="ECO:0007669"/>
    <property type="project" value="TreeGrafter"/>
</dbReference>
<name>A0A383DDS9_9ZZZZ</name>
<dbReference type="Gene3D" id="3.40.720.10">
    <property type="entry name" value="Alkaline Phosphatase, subunit A"/>
    <property type="match status" value="1"/>
</dbReference>
<feature type="non-terminal residue" evidence="3">
    <location>
        <position position="188"/>
    </location>
</feature>
<reference evidence="3" key="1">
    <citation type="submission" date="2018-05" db="EMBL/GenBank/DDBJ databases">
        <authorList>
            <person name="Lanie J.A."/>
            <person name="Ng W.-L."/>
            <person name="Kazmierczak K.M."/>
            <person name="Andrzejewski T.M."/>
            <person name="Davidsen T.M."/>
            <person name="Wayne K.J."/>
            <person name="Tettelin H."/>
            <person name="Glass J.I."/>
            <person name="Rusch D."/>
            <person name="Podicherti R."/>
            <person name="Tsui H.-C.T."/>
            <person name="Winkler M.E."/>
        </authorList>
    </citation>
    <scope>NUCLEOTIDE SEQUENCE</scope>
</reference>
<organism evidence="3">
    <name type="scientific">marine metagenome</name>
    <dbReference type="NCBI Taxonomy" id="408172"/>
    <lineage>
        <taxon>unclassified sequences</taxon>
        <taxon>metagenomes</taxon>
        <taxon>ecological metagenomes</taxon>
    </lineage>
</organism>
<evidence type="ECO:0000256" key="1">
    <source>
        <dbReference type="ARBA" id="ARBA00008779"/>
    </source>
</evidence>
<evidence type="ECO:0000313" key="3">
    <source>
        <dbReference type="EMBL" id="SVE42449.1"/>
    </source>
</evidence>
<feature type="domain" description="Sulfatase N-terminal" evidence="2">
    <location>
        <begin position="3"/>
        <end position="170"/>
    </location>
</feature>
<proteinExistence type="inferred from homology"/>
<comment type="similarity">
    <text evidence="1">Belongs to the sulfatase family.</text>
</comment>
<protein>
    <recommendedName>
        <fullName evidence="2">Sulfatase N-terminal domain-containing protein</fullName>
    </recommendedName>
</protein>
<dbReference type="PANTHER" id="PTHR42693:SF33">
    <property type="entry name" value="ARYLSULFATASE"/>
    <property type="match status" value="1"/>
</dbReference>
<sequence>MDKNVIIILIDGGRVDRAMRSPIFTNLQSKSVFFPQTITYAPYTNAAMHALFSGCYGTRNGTYSYWRTYRFKKNKFKTITEYLKDRGYFTCGDAHTKLIIPKQGFDEFHIHDENKDDLSKLHSNLIDLVKMKNDQGSRFFLYLTYSNIHTGIKDKVLKVYNNYSKEYFQNKTINEKRYDGFFSKAENY</sequence>
<dbReference type="InterPro" id="IPR017850">
    <property type="entry name" value="Alkaline_phosphatase_core_sf"/>
</dbReference>
<evidence type="ECO:0000259" key="2">
    <source>
        <dbReference type="Pfam" id="PF00884"/>
    </source>
</evidence>
<dbReference type="InterPro" id="IPR000917">
    <property type="entry name" value="Sulfatase_N"/>
</dbReference>
<dbReference type="Pfam" id="PF00884">
    <property type="entry name" value="Sulfatase"/>
    <property type="match status" value="1"/>
</dbReference>
<accession>A0A383DDS9</accession>
<gene>
    <name evidence="3" type="ORF">METZ01_LOCUS495303</name>
</gene>
<dbReference type="SUPFAM" id="SSF53649">
    <property type="entry name" value="Alkaline phosphatase-like"/>
    <property type="match status" value="1"/>
</dbReference>
<dbReference type="InterPro" id="IPR050738">
    <property type="entry name" value="Sulfatase"/>
</dbReference>